<name>A0AC61L5K2_9EURY</name>
<gene>
    <name evidence="1" type="ORF">C4B59_02175</name>
</gene>
<sequence>MAYIRKDENNVNAKRSVYFFGDGRSGGNARMKDLLGSKGANLAEITNIGIPVPLGFTISIEACMHYYVHDGGVSTPKSRVKASH</sequence>
<proteinExistence type="predicted"/>
<protein>
    <submittedName>
        <fullName evidence="1">Uncharacterized protein</fullName>
    </submittedName>
</protein>
<evidence type="ECO:0000313" key="1">
    <source>
        <dbReference type="EMBL" id="PXF61685.1"/>
    </source>
</evidence>
<comment type="caution">
    <text evidence="1">The sequence shown here is derived from an EMBL/GenBank/DDBJ whole genome shotgun (WGS) entry which is preliminary data.</text>
</comment>
<dbReference type="Proteomes" id="UP000248329">
    <property type="component" value="Unassembled WGS sequence"/>
</dbReference>
<organism evidence="1 2">
    <name type="scientific">Candidatus Methanogaster sp</name>
    <dbReference type="NCBI Taxonomy" id="3386292"/>
    <lineage>
        <taxon>Archaea</taxon>
        <taxon>Methanobacteriati</taxon>
        <taxon>Methanobacteriota</taxon>
        <taxon>Stenosarchaea group</taxon>
        <taxon>Methanomicrobia</taxon>
        <taxon>Methanosarcinales</taxon>
        <taxon>ANME-2 cluster</taxon>
        <taxon>Candidatus Methanogasteraceae</taxon>
        <taxon>Candidatus Methanogaster</taxon>
    </lineage>
</organism>
<reference evidence="1" key="1">
    <citation type="submission" date="2018-01" db="EMBL/GenBank/DDBJ databases">
        <authorList>
            <person name="Krukenberg V."/>
        </authorList>
    </citation>
    <scope>NUCLEOTIDE SEQUENCE</scope>
    <source>
        <strain evidence="1">E20ANME2</strain>
    </source>
</reference>
<dbReference type="EMBL" id="PQXF01000003">
    <property type="protein sequence ID" value="PXF61685.1"/>
    <property type="molecule type" value="Genomic_DNA"/>
</dbReference>
<accession>A0AC61L5K2</accession>
<evidence type="ECO:0000313" key="2">
    <source>
        <dbReference type="Proteomes" id="UP000248329"/>
    </source>
</evidence>